<dbReference type="OrthoDB" id="3821113at2759"/>
<dbReference type="eggNOG" id="KOG3063">
    <property type="taxonomic scope" value="Eukaryota"/>
</dbReference>
<dbReference type="RefSeq" id="XP_001460614.1">
    <property type="nucleotide sequence ID" value="XM_001460577.2"/>
</dbReference>
<dbReference type="KEGG" id="ptm:GSPATT00004086001"/>
<dbReference type="GO" id="GO:0030904">
    <property type="term" value="C:retromer complex"/>
    <property type="evidence" value="ECO:0000318"/>
    <property type="project" value="GO_Central"/>
</dbReference>
<name>A0ED50_PARTE</name>
<dbReference type="HOGENOM" id="CLU_031077_2_0_1"/>
<dbReference type="GO" id="GO:0006886">
    <property type="term" value="P:intracellular protein transport"/>
    <property type="evidence" value="ECO:0000318"/>
    <property type="project" value="GO_Central"/>
</dbReference>
<organism evidence="4 5">
    <name type="scientific">Paramecium tetraurelia</name>
    <dbReference type="NCBI Taxonomy" id="5888"/>
    <lineage>
        <taxon>Eukaryota</taxon>
        <taxon>Sar</taxon>
        <taxon>Alveolata</taxon>
        <taxon>Ciliophora</taxon>
        <taxon>Intramacronucleata</taxon>
        <taxon>Oligohymenophorea</taxon>
        <taxon>Peniculida</taxon>
        <taxon>Parameciidae</taxon>
        <taxon>Paramecium</taxon>
    </lineage>
</organism>
<dbReference type="GO" id="GO:0042147">
    <property type="term" value="P:retrograde transport, endosome to Golgi"/>
    <property type="evidence" value="ECO:0000318"/>
    <property type="project" value="GO_Central"/>
</dbReference>
<dbReference type="OMA" id="LVRINIK"/>
<dbReference type="FunFam" id="2.60.40.640:FF:000015">
    <property type="entry name" value="Vacuolar protein sorting-associated protein 26"/>
    <property type="match status" value="1"/>
</dbReference>
<reference evidence="4 5" key="1">
    <citation type="journal article" date="2006" name="Nature">
        <title>Global trends of whole-genome duplications revealed by the ciliate Paramecium tetraurelia.</title>
        <authorList>
            <consortium name="Genoscope"/>
            <person name="Aury J.-M."/>
            <person name="Jaillon O."/>
            <person name="Duret L."/>
            <person name="Noel B."/>
            <person name="Jubin C."/>
            <person name="Porcel B.M."/>
            <person name="Segurens B."/>
            <person name="Daubin V."/>
            <person name="Anthouard V."/>
            <person name="Aiach N."/>
            <person name="Arnaiz O."/>
            <person name="Billaut A."/>
            <person name="Beisson J."/>
            <person name="Blanc I."/>
            <person name="Bouhouche K."/>
            <person name="Camara F."/>
            <person name="Duharcourt S."/>
            <person name="Guigo R."/>
            <person name="Gogendeau D."/>
            <person name="Katinka M."/>
            <person name="Keller A.-M."/>
            <person name="Kissmehl R."/>
            <person name="Klotz C."/>
            <person name="Koll F."/>
            <person name="Le Moue A."/>
            <person name="Lepere C."/>
            <person name="Malinsky S."/>
            <person name="Nowacki M."/>
            <person name="Nowak J.K."/>
            <person name="Plattner H."/>
            <person name="Poulain J."/>
            <person name="Ruiz F."/>
            <person name="Serrano V."/>
            <person name="Zagulski M."/>
            <person name="Dessen P."/>
            <person name="Betermier M."/>
            <person name="Weissenbach J."/>
            <person name="Scarpelli C."/>
            <person name="Schachter V."/>
            <person name="Sperling L."/>
            <person name="Meyer E."/>
            <person name="Cohen J."/>
            <person name="Wincker P."/>
        </authorList>
    </citation>
    <scope>NUCLEOTIDE SEQUENCE [LARGE SCALE GENOMIC DNA]</scope>
    <source>
        <strain evidence="4 5">Stock d4-2</strain>
    </source>
</reference>
<evidence type="ECO:0000256" key="1">
    <source>
        <dbReference type="ARBA" id="ARBA00009100"/>
    </source>
</evidence>
<dbReference type="Gene3D" id="2.60.40.640">
    <property type="match status" value="2"/>
</dbReference>
<accession>A0ED50</accession>
<dbReference type="EMBL" id="CT868671">
    <property type="protein sequence ID" value="CAK93217.1"/>
    <property type="molecule type" value="Genomic_DNA"/>
</dbReference>
<dbReference type="GO" id="GO:0005829">
    <property type="term" value="C:cytosol"/>
    <property type="evidence" value="ECO:0007669"/>
    <property type="project" value="GOC"/>
</dbReference>
<dbReference type="Pfam" id="PF03643">
    <property type="entry name" value="Vps26"/>
    <property type="match status" value="1"/>
</dbReference>
<proteinExistence type="inferred from homology"/>
<dbReference type="GO" id="GO:0005768">
    <property type="term" value="C:endosome"/>
    <property type="evidence" value="ECO:0000318"/>
    <property type="project" value="GO_Central"/>
</dbReference>
<dbReference type="InterPro" id="IPR014752">
    <property type="entry name" value="Arrestin-like_C"/>
</dbReference>
<gene>
    <name evidence="4" type="ORF">GSPATT00004086001</name>
</gene>
<dbReference type="FunFam" id="2.60.40.640:FF:000087">
    <property type="entry name" value="Os03g0679100 protein"/>
    <property type="match status" value="1"/>
</dbReference>
<evidence type="ECO:0000256" key="3">
    <source>
        <dbReference type="ARBA" id="ARBA00022927"/>
    </source>
</evidence>
<dbReference type="InterPro" id="IPR028934">
    <property type="entry name" value="Vps26-related"/>
</dbReference>
<comment type="similarity">
    <text evidence="1">Belongs to the VPS26 family.</text>
</comment>
<dbReference type="PANTHER" id="PTHR12233">
    <property type="entry name" value="VACUOLAR PROTEIN SORTING 26 RELATED"/>
    <property type="match status" value="1"/>
</dbReference>
<evidence type="ECO:0008006" key="6">
    <source>
        <dbReference type="Google" id="ProtNLM"/>
    </source>
</evidence>
<evidence type="ECO:0000313" key="4">
    <source>
        <dbReference type="EMBL" id="CAK93217.1"/>
    </source>
</evidence>
<dbReference type="AlphaFoldDB" id="A0ED50"/>
<dbReference type="GeneID" id="5046399"/>
<keyword evidence="3" id="KW-0653">Protein transport</keyword>
<dbReference type="InParanoid" id="A0ED50"/>
<keyword evidence="5" id="KW-1185">Reference proteome</keyword>
<sequence length="287" mass="33525">MVQGQPIIEVSLDGIETRKHTRFTDKQLGALKLPVYTGDDDISGVVEVKMNKQKKIEHMGIRIELVGRIEIINDQKQSSDFMSMSRELEPQGILFEEQSLQILILESYYGNTVRLRYYLKIYMTRSYGKVQKEVDFAVLISQPELEEQPQTSLKLEVGIEECLHIDFEYFKSKYHLRDVVTGKVNFYLVKIKIKYMELAVIRKEQYGQGQQQQTDNETLVKYELMDGCPQKGEVIPIRLYLSGVDITPSVKNVNGKFSVKYILNLILVDEDDRRYFKQQEITIYRKK</sequence>
<dbReference type="Proteomes" id="UP000000600">
    <property type="component" value="Unassembled WGS sequence"/>
</dbReference>
<dbReference type="STRING" id="5888.A0ED50"/>
<keyword evidence="2" id="KW-0813">Transport</keyword>
<evidence type="ECO:0000256" key="2">
    <source>
        <dbReference type="ARBA" id="ARBA00022448"/>
    </source>
</evidence>
<protein>
    <recommendedName>
        <fullName evidence="6">Vacuolar protein sorting-associated protein 26</fullName>
    </recommendedName>
</protein>
<evidence type="ECO:0000313" key="5">
    <source>
        <dbReference type="Proteomes" id="UP000000600"/>
    </source>
</evidence>